<dbReference type="SUPFAM" id="SSF82185">
    <property type="entry name" value="Histone H3 K4-specific methyltransferase SET7/9 N-terminal domain"/>
    <property type="match status" value="1"/>
</dbReference>
<dbReference type="InterPro" id="IPR003409">
    <property type="entry name" value="MORN"/>
</dbReference>
<dbReference type="EMBL" id="UINC01142674">
    <property type="protein sequence ID" value="SVD31148.1"/>
    <property type="molecule type" value="Genomic_DNA"/>
</dbReference>
<evidence type="ECO:0000313" key="2">
    <source>
        <dbReference type="EMBL" id="SVD31148.1"/>
    </source>
</evidence>
<dbReference type="AlphaFoldDB" id="A0A382UBV4"/>
<reference evidence="2" key="1">
    <citation type="submission" date="2018-05" db="EMBL/GenBank/DDBJ databases">
        <authorList>
            <person name="Lanie J.A."/>
            <person name="Ng W.-L."/>
            <person name="Kazmierczak K.M."/>
            <person name="Andrzejewski T.M."/>
            <person name="Davidsen T.M."/>
            <person name="Wayne K.J."/>
            <person name="Tettelin H."/>
            <person name="Glass J.I."/>
            <person name="Rusch D."/>
            <person name="Podicherti R."/>
            <person name="Tsui H.-C.T."/>
            <person name="Winkler M.E."/>
        </authorList>
    </citation>
    <scope>NUCLEOTIDE SEQUENCE</scope>
</reference>
<sequence>VNGDNHKGETLYVLGEYPDWEWVESGDKDTQPKFQGQVKDGKPNGLGVLTSTNGWKYFGSWKNGEIW</sequence>
<name>A0A382UBV4_9ZZZZ</name>
<feature type="non-terminal residue" evidence="2">
    <location>
        <position position="67"/>
    </location>
</feature>
<dbReference type="Pfam" id="PF02493">
    <property type="entry name" value="MORN"/>
    <property type="match status" value="2"/>
</dbReference>
<keyword evidence="1" id="KW-0677">Repeat</keyword>
<feature type="non-terminal residue" evidence="2">
    <location>
        <position position="1"/>
    </location>
</feature>
<evidence type="ECO:0000256" key="1">
    <source>
        <dbReference type="ARBA" id="ARBA00022737"/>
    </source>
</evidence>
<accession>A0A382UBV4</accession>
<dbReference type="Gene3D" id="2.20.110.10">
    <property type="entry name" value="Histone H3 K4-specific methyltransferase SET7/9 N-terminal domain"/>
    <property type="match status" value="1"/>
</dbReference>
<gene>
    <name evidence="2" type="ORF">METZ01_LOCUS384002</name>
</gene>
<organism evidence="2">
    <name type="scientific">marine metagenome</name>
    <dbReference type="NCBI Taxonomy" id="408172"/>
    <lineage>
        <taxon>unclassified sequences</taxon>
        <taxon>metagenomes</taxon>
        <taxon>ecological metagenomes</taxon>
    </lineage>
</organism>
<proteinExistence type="predicted"/>
<protein>
    <submittedName>
        <fullName evidence="2">Uncharacterized protein</fullName>
    </submittedName>
</protein>